<dbReference type="GO" id="GO:0046872">
    <property type="term" value="F:metal ion binding"/>
    <property type="evidence" value="ECO:0007669"/>
    <property type="project" value="UniProtKB-KW"/>
</dbReference>
<dbReference type="RefSeq" id="WP_053982748.1">
    <property type="nucleotide sequence ID" value="NZ_JAQIFT010000054.1"/>
</dbReference>
<keyword evidence="3" id="KW-0411">Iron-sulfur</keyword>
<dbReference type="SUPFAM" id="SSF56014">
    <property type="entry name" value="Nitrite and sulphite reductase 4Fe-4S domain-like"/>
    <property type="match status" value="1"/>
</dbReference>
<dbReference type="AlphaFoldDB" id="A0AA42DPD6"/>
<keyword evidence="5" id="KW-1185">Reference proteome</keyword>
<evidence type="ECO:0000313" key="5">
    <source>
        <dbReference type="Proteomes" id="UP001169242"/>
    </source>
</evidence>
<reference evidence="4" key="1">
    <citation type="journal article" date="2023" name="Int. J. Syst. Evol. Microbiol.">
        <title>&lt;i&gt;Holtiella tumoricola&lt;/i&gt; gen. nov. sp. nov., isolated from a human clinical sample.</title>
        <authorList>
            <person name="Allen-Vercoe E."/>
            <person name="Daigneault M.C."/>
            <person name="Vancuren S.J."/>
            <person name="Cochrane K."/>
            <person name="O'Neal L.L."/>
            <person name="Sankaranarayanan K."/>
            <person name="Lawson P.A."/>
        </authorList>
    </citation>
    <scope>NUCLEOTIDE SEQUENCE</scope>
    <source>
        <strain evidence="4">CC70A</strain>
    </source>
</reference>
<sequence>MNLFTHTPEVLLKSITDYFDSHNYKKDFLSSIYISNSCTPNYAVPIGLVGHQKRINGHLCDVFTLYLNGSLEKTNTHLGTPFGDIRTEHIPIVLYKLFLEKEAHASEFNSWITDNVFPISVLLSDYLV</sequence>
<keyword evidence="2" id="KW-0408">Iron</keyword>
<dbReference type="EMBL" id="JAQIFT010000054">
    <property type="protein sequence ID" value="MDA3732779.1"/>
    <property type="molecule type" value="Genomic_DNA"/>
</dbReference>
<evidence type="ECO:0000256" key="1">
    <source>
        <dbReference type="ARBA" id="ARBA00022723"/>
    </source>
</evidence>
<evidence type="ECO:0000256" key="3">
    <source>
        <dbReference type="ARBA" id="ARBA00023014"/>
    </source>
</evidence>
<gene>
    <name evidence="4" type="ORF">PBV87_14980</name>
</gene>
<organism evidence="4 5">
    <name type="scientific">Holtiella tumoricola</name>
    <dbReference type="NCBI Taxonomy" id="3018743"/>
    <lineage>
        <taxon>Bacteria</taxon>
        <taxon>Bacillati</taxon>
        <taxon>Bacillota</taxon>
        <taxon>Clostridia</taxon>
        <taxon>Lachnospirales</taxon>
        <taxon>Cellulosilyticaceae</taxon>
        <taxon>Holtiella</taxon>
    </lineage>
</organism>
<evidence type="ECO:0000256" key="2">
    <source>
        <dbReference type="ARBA" id="ARBA00023004"/>
    </source>
</evidence>
<proteinExistence type="predicted"/>
<dbReference type="Proteomes" id="UP001169242">
    <property type="component" value="Unassembled WGS sequence"/>
</dbReference>
<dbReference type="InterPro" id="IPR045854">
    <property type="entry name" value="NO2/SO3_Rdtase_4Fe4S_sf"/>
</dbReference>
<protein>
    <submittedName>
        <fullName evidence="4">Uncharacterized protein</fullName>
    </submittedName>
</protein>
<evidence type="ECO:0000313" key="4">
    <source>
        <dbReference type="EMBL" id="MDA3732779.1"/>
    </source>
</evidence>
<comment type="caution">
    <text evidence="4">The sequence shown here is derived from an EMBL/GenBank/DDBJ whole genome shotgun (WGS) entry which is preliminary data.</text>
</comment>
<keyword evidence="1" id="KW-0479">Metal-binding</keyword>
<dbReference type="Gene3D" id="3.30.413.10">
    <property type="entry name" value="Sulfite Reductase Hemoprotein, domain 1"/>
    <property type="match status" value="1"/>
</dbReference>
<dbReference type="GO" id="GO:0051536">
    <property type="term" value="F:iron-sulfur cluster binding"/>
    <property type="evidence" value="ECO:0007669"/>
    <property type="project" value="UniProtKB-KW"/>
</dbReference>
<accession>A0AA42DPD6</accession>
<name>A0AA42DPD6_9FIRM</name>